<dbReference type="EMBL" id="BMMF01000014">
    <property type="protein sequence ID" value="GGK49339.1"/>
    <property type="molecule type" value="Genomic_DNA"/>
</dbReference>
<dbReference type="InterPro" id="IPR045851">
    <property type="entry name" value="AMP-bd_C_sf"/>
</dbReference>
<keyword evidence="3" id="KW-1185">Reference proteome</keyword>
<dbReference type="Gene3D" id="3.40.50.12780">
    <property type="entry name" value="N-terminal domain of ligase-like"/>
    <property type="match status" value="1"/>
</dbReference>
<name>A0A917QHI0_9HYPH</name>
<dbReference type="InterPro" id="IPR000873">
    <property type="entry name" value="AMP-dep_synth/lig_dom"/>
</dbReference>
<dbReference type="InterPro" id="IPR050237">
    <property type="entry name" value="ATP-dep_AMP-bd_enzyme"/>
</dbReference>
<protein>
    <submittedName>
        <fullName evidence="2">Acyl-ACP synthetase</fullName>
    </submittedName>
</protein>
<dbReference type="Pfam" id="PF00501">
    <property type="entry name" value="AMP-binding"/>
    <property type="match status" value="1"/>
</dbReference>
<dbReference type="AlphaFoldDB" id="A0A917QHI0"/>
<dbReference type="PANTHER" id="PTHR43767">
    <property type="entry name" value="LONG-CHAIN-FATTY-ACID--COA LIGASE"/>
    <property type="match status" value="1"/>
</dbReference>
<proteinExistence type="predicted"/>
<reference evidence="2 3" key="1">
    <citation type="journal article" date="2014" name="Int. J. Syst. Evol. Microbiol.">
        <title>Complete genome sequence of Corynebacterium casei LMG S-19264T (=DSM 44701T), isolated from a smear-ripened cheese.</title>
        <authorList>
            <consortium name="US DOE Joint Genome Institute (JGI-PGF)"/>
            <person name="Walter F."/>
            <person name="Albersmeier A."/>
            <person name="Kalinowski J."/>
            <person name="Ruckert C."/>
        </authorList>
    </citation>
    <scope>NUCLEOTIDE SEQUENCE [LARGE SCALE GENOMIC DNA]</scope>
    <source>
        <strain evidence="2 3">CGMCC 1.9161</strain>
    </source>
</reference>
<feature type="domain" description="AMP-dependent synthetase/ligase" evidence="1">
    <location>
        <begin position="29"/>
        <end position="383"/>
    </location>
</feature>
<sequence>MPHSDEIRRKDRLRRTLFGALVAARDRFGKTFVILEDQQRQPLTYQRLVLGAIVLGRKLKAGTHPGERVALMMPSVQAAAVALFGLNAFGRVAAMLNFTAGTRNLVAACETARIGTVVTSRKFIEEARLEEQLAAIGEGRRVVYLEDVRESVTSLDKIRALLDALFRAKSIARRSGRPDDPAVVLFTSGAEGAPKAVCLTNANVIANAVQISEHAGEYLTTADTIFSPLPIFHSFGLTAGVVLGLLNGHKVVLYPSPLHYRLVPKLIAGTKATFLLATDTFLQGYARAAGEGDLSSLRFVIAGAERVKEETRRLYSAYDAEILEGYGATECAPVLAVNLPGRNRHGSVGLFLPGIEWRLEPVEGIHQAGRLHVRGPNVMAGYLTLADGTERLAAPPDGWYDTGDIVSVDDGFVTIRGRAKRFAKIGGEMISLAAVETMIQELWPEFNHVVVALPDSRKGEQLILVTDKPEADREGVLAHARDKGFAELWAPRAVLVVAAIPVLGSGKIDHVATVEMARSLLPML</sequence>
<evidence type="ECO:0000259" key="1">
    <source>
        <dbReference type="Pfam" id="PF00501"/>
    </source>
</evidence>
<gene>
    <name evidence="2" type="ORF">GCM10011322_40470</name>
</gene>
<dbReference type="InterPro" id="IPR042099">
    <property type="entry name" value="ANL_N_sf"/>
</dbReference>
<organism evidence="2 3">
    <name type="scientific">Salinarimonas ramus</name>
    <dbReference type="NCBI Taxonomy" id="690164"/>
    <lineage>
        <taxon>Bacteria</taxon>
        <taxon>Pseudomonadati</taxon>
        <taxon>Pseudomonadota</taxon>
        <taxon>Alphaproteobacteria</taxon>
        <taxon>Hyphomicrobiales</taxon>
        <taxon>Salinarimonadaceae</taxon>
        <taxon>Salinarimonas</taxon>
    </lineage>
</organism>
<comment type="caution">
    <text evidence="2">The sequence shown here is derived from an EMBL/GenBank/DDBJ whole genome shotgun (WGS) entry which is preliminary data.</text>
</comment>
<evidence type="ECO:0000313" key="2">
    <source>
        <dbReference type="EMBL" id="GGK49339.1"/>
    </source>
</evidence>
<dbReference type="SUPFAM" id="SSF56801">
    <property type="entry name" value="Acetyl-CoA synthetase-like"/>
    <property type="match status" value="1"/>
</dbReference>
<dbReference type="Proteomes" id="UP000600449">
    <property type="component" value="Unassembled WGS sequence"/>
</dbReference>
<dbReference type="Gene3D" id="3.30.300.30">
    <property type="match status" value="1"/>
</dbReference>
<evidence type="ECO:0000313" key="3">
    <source>
        <dbReference type="Proteomes" id="UP000600449"/>
    </source>
</evidence>
<dbReference type="PANTHER" id="PTHR43767:SF1">
    <property type="entry name" value="NONRIBOSOMAL PEPTIDE SYNTHASE PES1 (EUROFUNG)-RELATED"/>
    <property type="match status" value="1"/>
</dbReference>
<dbReference type="RefSeq" id="WP_188915084.1">
    <property type="nucleotide sequence ID" value="NZ_BMMF01000014.1"/>
</dbReference>
<dbReference type="GO" id="GO:0016878">
    <property type="term" value="F:acid-thiol ligase activity"/>
    <property type="evidence" value="ECO:0007669"/>
    <property type="project" value="UniProtKB-ARBA"/>
</dbReference>
<accession>A0A917QHI0</accession>